<keyword evidence="1" id="KW-0812">Transmembrane</keyword>
<evidence type="ECO:0000313" key="3">
    <source>
        <dbReference type="Proteomes" id="UP001189915"/>
    </source>
</evidence>
<dbReference type="Proteomes" id="UP001189915">
    <property type="component" value="Unassembled WGS sequence"/>
</dbReference>
<dbReference type="Pfam" id="PF14897">
    <property type="entry name" value="EpsG"/>
    <property type="match status" value="1"/>
</dbReference>
<dbReference type="EMBL" id="CATWAF010000001">
    <property type="protein sequence ID" value="CAJ0686516.1"/>
    <property type="molecule type" value="Genomic_DNA"/>
</dbReference>
<feature type="transmembrane region" description="Helical" evidence="1">
    <location>
        <begin position="342"/>
        <end position="362"/>
    </location>
</feature>
<feature type="transmembrane region" description="Helical" evidence="1">
    <location>
        <begin position="257"/>
        <end position="278"/>
    </location>
</feature>
<feature type="transmembrane region" description="Helical" evidence="1">
    <location>
        <begin position="290"/>
        <end position="310"/>
    </location>
</feature>
<keyword evidence="1" id="KW-0472">Membrane</keyword>
<proteinExistence type="predicted"/>
<sequence>MDFVPFFLVLLFLFFLGLLERSGSNGLGNYSAKVDSLLLLSLLALVMLAAFRSVGVGSDDEAYVTIFSKIPNVIDCVDLLCGYDYKEINVEVGFFEFLSILHLLGDGHLTLFFFAALIAVFFNLKSIQFFSRTFCGSVLIYFCHFYLAKELNAIRIGLATAIAFFAAKYLYKGRHALFVALVLFATSIHVSAALAFLPAILIWLAPQRRMLIFLSLGVVILSMSIDLSKVVTPLIGVDFLSEKMALYSGAQEYNYELSLFDVVNVRNMILIAFGLVYWENLKRFDSKFQFCFYFFLGAALFRIMFGDFAILAGRGYAAISMFEYIVMPLMFEFFLGRKLGYVLTFILAALTLSLNLYISTGWSGGVPYFG</sequence>
<protein>
    <recommendedName>
        <fullName evidence="4">EpsG family protein</fullName>
    </recommendedName>
</protein>
<evidence type="ECO:0000313" key="2">
    <source>
        <dbReference type="EMBL" id="CAJ0686516.1"/>
    </source>
</evidence>
<dbReference type="InterPro" id="IPR049458">
    <property type="entry name" value="EpsG-like"/>
</dbReference>
<feature type="transmembrane region" description="Helical" evidence="1">
    <location>
        <begin position="154"/>
        <end position="171"/>
    </location>
</feature>
<gene>
    <name evidence="2" type="ORF">LMG18091_00600</name>
</gene>
<feature type="transmembrane region" description="Helical" evidence="1">
    <location>
        <begin position="103"/>
        <end position="123"/>
    </location>
</feature>
<evidence type="ECO:0000256" key="1">
    <source>
        <dbReference type="SAM" id="Phobius"/>
    </source>
</evidence>
<feature type="transmembrane region" description="Helical" evidence="1">
    <location>
        <begin position="211"/>
        <end position="237"/>
    </location>
</feature>
<organism evidence="2 3">
    <name type="scientific">Ralstonia wenshanensis</name>
    <dbReference type="NCBI Taxonomy" id="2842456"/>
    <lineage>
        <taxon>Bacteria</taxon>
        <taxon>Pseudomonadati</taxon>
        <taxon>Pseudomonadota</taxon>
        <taxon>Betaproteobacteria</taxon>
        <taxon>Burkholderiales</taxon>
        <taxon>Burkholderiaceae</taxon>
        <taxon>Ralstonia</taxon>
    </lineage>
</organism>
<accession>A0AAD2AR64</accession>
<keyword evidence="3" id="KW-1185">Reference proteome</keyword>
<reference evidence="2 3" key="1">
    <citation type="submission" date="2023-07" db="EMBL/GenBank/DDBJ databases">
        <authorList>
            <person name="Peeters C."/>
        </authorList>
    </citation>
    <scope>NUCLEOTIDE SEQUENCE [LARGE SCALE GENOMIC DNA]</scope>
    <source>
        <strain evidence="2 3">LMG 18091</strain>
    </source>
</reference>
<comment type="caution">
    <text evidence="2">The sequence shown here is derived from an EMBL/GenBank/DDBJ whole genome shotgun (WGS) entry which is preliminary data.</text>
</comment>
<name>A0AAD2AR64_9RALS</name>
<feature type="transmembrane region" description="Helical" evidence="1">
    <location>
        <begin position="37"/>
        <end position="54"/>
    </location>
</feature>
<keyword evidence="1" id="KW-1133">Transmembrane helix</keyword>
<dbReference type="RefSeq" id="WP_316868523.1">
    <property type="nucleotide sequence ID" value="NZ_CATWAF010000001.1"/>
</dbReference>
<feature type="transmembrane region" description="Helical" evidence="1">
    <location>
        <begin position="316"/>
        <end position="335"/>
    </location>
</feature>
<evidence type="ECO:0008006" key="4">
    <source>
        <dbReference type="Google" id="ProtNLM"/>
    </source>
</evidence>
<feature type="transmembrane region" description="Helical" evidence="1">
    <location>
        <begin position="177"/>
        <end position="204"/>
    </location>
</feature>
<dbReference type="AlphaFoldDB" id="A0AAD2AR64"/>